<keyword evidence="1" id="KW-0472">Membrane</keyword>
<accession>A0ABD3EBB1</accession>
<feature type="transmembrane region" description="Helical" evidence="1">
    <location>
        <begin position="198"/>
        <end position="221"/>
    </location>
</feature>
<dbReference type="Proteomes" id="UP001632038">
    <property type="component" value="Unassembled WGS sequence"/>
</dbReference>
<protein>
    <recommendedName>
        <fullName evidence="4">BPS1-like protein</fullName>
    </recommendedName>
</protein>
<keyword evidence="3" id="KW-1185">Reference proteome</keyword>
<dbReference type="AlphaFoldDB" id="A0ABD3EBB1"/>
<comment type="caution">
    <text evidence="2">The sequence shown here is derived from an EMBL/GenBank/DDBJ whole genome shotgun (WGS) entry which is preliminary data.</text>
</comment>
<organism evidence="2 3">
    <name type="scientific">Castilleja foliolosa</name>
    <dbReference type="NCBI Taxonomy" id="1961234"/>
    <lineage>
        <taxon>Eukaryota</taxon>
        <taxon>Viridiplantae</taxon>
        <taxon>Streptophyta</taxon>
        <taxon>Embryophyta</taxon>
        <taxon>Tracheophyta</taxon>
        <taxon>Spermatophyta</taxon>
        <taxon>Magnoliopsida</taxon>
        <taxon>eudicotyledons</taxon>
        <taxon>Gunneridae</taxon>
        <taxon>Pentapetalae</taxon>
        <taxon>asterids</taxon>
        <taxon>lamiids</taxon>
        <taxon>Lamiales</taxon>
        <taxon>Orobanchaceae</taxon>
        <taxon>Pedicularideae</taxon>
        <taxon>Castillejinae</taxon>
        <taxon>Castilleja</taxon>
    </lineage>
</organism>
<evidence type="ECO:0000256" key="1">
    <source>
        <dbReference type="SAM" id="Phobius"/>
    </source>
</evidence>
<reference evidence="3" key="1">
    <citation type="journal article" date="2024" name="IScience">
        <title>Strigolactones Initiate the Formation of Haustorium-like Structures in Castilleja.</title>
        <authorList>
            <person name="Buerger M."/>
            <person name="Peterson D."/>
            <person name="Chory J."/>
        </authorList>
    </citation>
    <scope>NUCLEOTIDE SEQUENCE [LARGE SCALE GENOMIC DNA]</scope>
</reference>
<dbReference type="EMBL" id="JAVIJP010000006">
    <property type="protein sequence ID" value="KAL3651567.1"/>
    <property type="molecule type" value="Genomic_DNA"/>
</dbReference>
<gene>
    <name evidence="2" type="ORF">CASFOL_004569</name>
</gene>
<keyword evidence="1" id="KW-1133">Transmembrane helix</keyword>
<evidence type="ECO:0008006" key="4">
    <source>
        <dbReference type="Google" id="ProtNLM"/>
    </source>
</evidence>
<sequence length="348" mass="39973">MSPFTSHFILSKPKQAYIQKLNLSIMSHSSSSSSVSGYFNFLSRELDNLDNLFTSQNFMSINFLAHVLSSLRSFHSKLIVLAQKLKLRGGEKWLDEYMDETSRLWEACLVIKSGVSNMENYYSSGVNVASFLDDHRVLNVQHFRQVIRTINRCQREMIPLQQENKLIAQTKVQSQSLRIKENFIADLRYNKYNGFQGALYAMRNVSTLLLVILLSGLVYFWPDTSFCQENNHDQEVIINSFIGSNFVHSSANLHHRMVNSISYLELQPGVVLFELQSAKYALDELKMVVESTNIESEAEIDIDYRVENLKSCFEVLQCGAEGIIGQLDDFFDEIVEGRKKLFDMCSCR</sequence>
<proteinExistence type="predicted"/>
<evidence type="ECO:0000313" key="3">
    <source>
        <dbReference type="Proteomes" id="UP001632038"/>
    </source>
</evidence>
<name>A0ABD3EBB1_9LAMI</name>
<dbReference type="PANTHER" id="PTHR31509">
    <property type="entry name" value="BPS1-LIKE PROTEIN"/>
    <property type="match status" value="1"/>
</dbReference>
<evidence type="ECO:0000313" key="2">
    <source>
        <dbReference type="EMBL" id="KAL3651567.1"/>
    </source>
</evidence>
<keyword evidence="1" id="KW-0812">Transmembrane</keyword>